<dbReference type="AlphaFoldDB" id="A0A2P2PM62"/>
<name>A0A2P2PM62_RHIMU</name>
<dbReference type="EMBL" id="GGEC01075225">
    <property type="protein sequence ID" value="MBX55709.1"/>
    <property type="molecule type" value="Transcribed_RNA"/>
</dbReference>
<reference evidence="1" key="1">
    <citation type="submission" date="2018-02" db="EMBL/GenBank/DDBJ databases">
        <title>Rhizophora mucronata_Transcriptome.</title>
        <authorList>
            <person name="Meera S.P."/>
            <person name="Sreeshan A."/>
            <person name="Augustine A."/>
        </authorList>
    </citation>
    <scope>NUCLEOTIDE SEQUENCE</scope>
    <source>
        <tissue evidence="1">Leaf</tissue>
    </source>
</reference>
<accession>A0A2P2PM62</accession>
<sequence>MKEARLYFLQFHMVSDHPSSRVVSIEVFKLSIYELSQIIWVLIDVFVCFFLRNY</sequence>
<proteinExistence type="predicted"/>
<protein>
    <submittedName>
        <fullName evidence="1">Uncharacterized protein</fullName>
    </submittedName>
</protein>
<organism evidence="1">
    <name type="scientific">Rhizophora mucronata</name>
    <name type="common">Asiatic mangrove</name>
    <dbReference type="NCBI Taxonomy" id="61149"/>
    <lineage>
        <taxon>Eukaryota</taxon>
        <taxon>Viridiplantae</taxon>
        <taxon>Streptophyta</taxon>
        <taxon>Embryophyta</taxon>
        <taxon>Tracheophyta</taxon>
        <taxon>Spermatophyta</taxon>
        <taxon>Magnoliopsida</taxon>
        <taxon>eudicotyledons</taxon>
        <taxon>Gunneridae</taxon>
        <taxon>Pentapetalae</taxon>
        <taxon>rosids</taxon>
        <taxon>fabids</taxon>
        <taxon>Malpighiales</taxon>
        <taxon>Rhizophoraceae</taxon>
        <taxon>Rhizophora</taxon>
    </lineage>
</organism>
<evidence type="ECO:0000313" key="1">
    <source>
        <dbReference type="EMBL" id="MBX55709.1"/>
    </source>
</evidence>